<dbReference type="Proteomes" id="UP000799777">
    <property type="component" value="Unassembled WGS sequence"/>
</dbReference>
<dbReference type="OrthoDB" id="1431934at2759"/>
<evidence type="ECO:0000313" key="1">
    <source>
        <dbReference type="EMBL" id="KAF2026441.1"/>
    </source>
</evidence>
<evidence type="ECO:0000313" key="2">
    <source>
        <dbReference type="Proteomes" id="UP000799777"/>
    </source>
</evidence>
<protein>
    <submittedName>
        <fullName evidence="1">Uncharacterized protein</fullName>
    </submittedName>
</protein>
<organism evidence="1 2">
    <name type="scientific">Setomelanomma holmii</name>
    <dbReference type="NCBI Taxonomy" id="210430"/>
    <lineage>
        <taxon>Eukaryota</taxon>
        <taxon>Fungi</taxon>
        <taxon>Dikarya</taxon>
        <taxon>Ascomycota</taxon>
        <taxon>Pezizomycotina</taxon>
        <taxon>Dothideomycetes</taxon>
        <taxon>Pleosporomycetidae</taxon>
        <taxon>Pleosporales</taxon>
        <taxon>Pleosporineae</taxon>
        <taxon>Phaeosphaeriaceae</taxon>
        <taxon>Setomelanomma</taxon>
    </lineage>
</organism>
<accession>A0A9P4H1Z7</accession>
<gene>
    <name evidence="1" type="ORF">EK21DRAFT_115791</name>
</gene>
<comment type="caution">
    <text evidence="1">The sequence shown here is derived from an EMBL/GenBank/DDBJ whole genome shotgun (WGS) entry which is preliminary data.</text>
</comment>
<keyword evidence="2" id="KW-1185">Reference proteome</keyword>
<dbReference type="EMBL" id="ML978243">
    <property type="protein sequence ID" value="KAF2026441.1"/>
    <property type="molecule type" value="Genomic_DNA"/>
</dbReference>
<sequence length="217" mass="23563">MARGNPHNPPFATAKPYFRHDALAFRPASRPTWTETELRHTIETIWWGDAAVQAYYIGVRGNAALPGCDAHTATVFPQHPYLQVDANTAKITRLLPPQRIAAGNQIPAGLGPAVAGGPAVPGGPTAPAPPPRPINNDPFDVWSAQPWNAEVDDGSIFGAGDTRVHGEHLRTDPWKPNWINTRPLQCGVANEDNWDEARYLGSGSLWHRGNVVQKGEP</sequence>
<name>A0A9P4H1Z7_9PLEO</name>
<proteinExistence type="predicted"/>
<reference evidence="1" key="1">
    <citation type="journal article" date="2020" name="Stud. Mycol.">
        <title>101 Dothideomycetes genomes: a test case for predicting lifestyles and emergence of pathogens.</title>
        <authorList>
            <person name="Haridas S."/>
            <person name="Albert R."/>
            <person name="Binder M."/>
            <person name="Bloem J."/>
            <person name="Labutti K."/>
            <person name="Salamov A."/>
            <person name="Andreopoulos B."/>
            <person name="Baker S."/>
            <person name="Barry K."/>
            <person name="Bills G."/>
            <person name="Bluhm B."/>
            <person name="Cannon C."/>
            <person name="Castanera R."/>
            <person name="Culley D."/>
            <person name="Daum C."/>
            <person name="Ezra D."/>
            <person name="Gonzalez J."/>
            <person name="Henrissat B."/>
            <person name="Kuo A."/>
            <person name="Liang C."/>
            <person name="Lipzen A."/>
            <person name="Lutzoni F."/>
            <person name="Magnuson J."/>
            <person name="Mondo S."/>
            <person name="Nolan M."/>
            <person name="Ohm R."/>
            <person name="Pangilinan J."/>
            <person name="Park H.-J."/>
            <person name="Ramirez L."/>
            <person name="Alfaro M."/>
            <person name="Sun H."/>
            <person name="Tritt A."/>
            <person name="Yoshinaga Y."/>
            <person name="Zwiers L.-H."/>
            <person name="Turgeon B."/>
            <person name="Goodwin S."/>
            <person name="Spatafora J."/>
            <person name="Crous P."/>
            <person name="Grigoriev I."/>
        </authorList>
    </citation>
    <scope>NUCLEOTIDE SEQUENCE</scope>
    <source>
        <strain evidence="1">CBS 110217</strain>
    </source>
</reference>
<dbReference type="AlphaFoldDB" id="A0A9P4H1Z7"/>